<comment type="similarity">
    <text evidence="6 18">Belongs to the calreticulin family.</text>
</comment>
<keyword evidence="8" id="KW-0963">Cytoplasm</keyword>
<evidence type="ECO:0000256" key="10">
    <source>
        <dbReference type="ARBA" id="ARBA00022530"/>
    </source>
</evidence>
<evidence type="ECO:0000256" key="6">
    <source>
        <dbReference type="ARBA" id="ARBA00010983"/>
    </source>
</evidence>
<evidence type="ECO:0000256" key="19">
    <source>
        <dbReference type="SAM" id="MobiDB-lite"/>
    </source>
</evidence>
<keyword evidence="13" id="KW-0007">Acetylation</keyword>
<dbReference type="PRINTS" id="PR00626">
    <property type="entry name" value="CALRETICULIN"/>
</dbReference>
<reference evidence="21" key="1">
    <citation type="journal article" date="2013" name="Science">
        <title>Comparative analysis of bat genomes provides insight into the evolution of flight and immunity.</title>
        <authorList>
            <person name="Zhang G."/>
            <person name="Cowled C."/>
            <person name="Shi Z."/>
            <person name="Huang Z."/>
            <person name="Bishop-Lilly K.A."/>
            <person name="Fang X."/>
            <person name="Wynne J.W."/>
            <person name="Xiong Z."/>
            <person name="Baker M.L."/>
            <person name="Zhao W."/>
            <person name="Tachedjian M."/>
            <person name="Zhu Y."/>
            <person name="Zhou P."/>
            <person name="Jiang X."/>
            <person name="Ng J."/>
            <person name="Yang L."/>
            <person name="Wu L."/>
            <person name="Xiao J."/>
            <person name="Feng Y."/>
            <person name="Chen Y."/>
            <person name="Sun X."/>
            <person name="Zhang Y."/>
            <person name="Marsh G.A."/>
            <person name="Crameri G."/>
            <person name="Broder C.C."/>
            <person name="Frey K.G."/>
            <person name="Wang L.F."/>
            <person name="Wang J."/>
        </authorList>
    </citation>
    <scope>NUCLEOTIDE SEQUENCE [LARGE SCALE GENOMIC DNA]</scope>
</reference>
<keyword evidence="9" id="KW-0964">Secreted</keyword>
<dbReference type="GO" id="GO:0006457">
    <property type="term" value="P:protein folding"/>
    <property type="evidence" value="ECO:0007669"/>
    <property type="project" value="InterPro"/>
</dbReference>
<sequence length="130" mass="14656">MPTFYALSARFKHFSNKDQTLVVQLTVKHEQNIDHGGGYIKLFPDVLDQTDMKGDTEYSIMSGPDIYGPSTKKSHVIFKHKGKNKIKVPDVSKPKDWDKQANIDDTTDSKPKDGNKSKHNPDADAKKPKD</sequence>
<dbReference type="SUPFAM" id="SSF63887">
    <property type="entry name" value="P-domain of calnexin/calreticulin"/>
    <property type="match status" value="1"/>
</dbReference>
<gene>
    <name evidence="20" type="ORF">PAL_GLEAN10020459</name>
</gene>
<evidence type="ECO:0000256" key="1">
    <source>
        <dbReference type="ARBA" id="ARBA00004240"/>
    </source>
</evidence>
<evidence type="ECO:0000313" key="20">
    <source>
        <dbReference type="EMBL" id="ELK09499.1"/>
    </source>
</evidence>
<name>L5KCU7_PTEAL</name>
<dbReference type="GO" id="GO:0005829">
    <property type="term" value="C:cytosol"/>
    <property type="evidence" value="ECO:0007669"/>
    <property type="project" value="UniProtKB-SubCell"/>
</dbReference>
<evidence type="ECO:0000256" key="4">
    <source>
        <dbReference type="ARBA" id="ARBA00004514"/>
    </source>
</evidence>
<dbReference type="InterPro" id="IPR013320">
    <property type="entry name" value="ConA-like_dom_sf"/>
</dbReference>
<dbReference type="Gene3D" id="2.60.120.200">
    <property type="match status" value="1"/>
</dbReference>
<keyword evidence="12" id="KW-0703">Sarcoplasmic reticulum</keyword>
<evidence type="ECO:0000256" key="11">
    <source>
        <dbReference type="ARBA" id="ARBA00022824"/>
    </source>
</evidence>
<evidence type="ECO:0000256" key="13">
    <source>
        <dbReference type="ARBA" id="ARBA00022990"/>
    </source>
</evidence>
<evidence type="ECO:0000256" key="12">
    <source>
        <dbReference type="ARBA" id="ARBA00022951"/>
    </source>
</evidence>
<dbReference type="Proteomes" id="UP000010552">
    <property type="component" value="Unassembled WGS sequence"/>
</dbReference>
<keyword evidence="21" id="KW-1185">Reference proteome</keyword>
<dbReference type="GO" id="GO:0009986">
    <property type="term" value="C:cell surface"/>
    <property type="evidence" value="ECO:0007669"/>
    <property type="project" value="UniProtKB-SubCell"/>
</dbReference>
<evidence type="ECO:0000256" key="5">
    <source>
        <dbReference type="ARBA" id="ARBA00004564"/>
    </source>
</evidence>
<evidence type="ECO:0000256" key="2">
    <source>
        <dbReference type="ARBA" id="ARBA00004241"/>
    </source>
</evidence>
<accession>L5KCU7</accession>
<evidence type="ECO:0000256" key="3">
    <source>
        <dbReference type="ARBA" id="ARBA00004498"/>
    </source>
</evidence>
<evidence type="ECO:0000256" key="14">
    <source>
        <dbReference type="ARBA" id="ARBA00023157"/>
    </source>
</evidence>
<proteinExistence type="inferred from homology"/>
<keyword evidence="16" id="KW-0968">Cytoplasmic vesicle</keyword>
<evidence type="ECO:0000313" key="21">
    <source>
        <dbReference type="Proteomes" id="UP000010552"/>
    </source>
</evidence>
<protein>
    <recommendedName>
        <fullName evidence="7">Calreticulin</fullName>
    </recommendedName>
</protein>
<keyword evidence="15 18" id="KW-0143">Chaperone</keyword>
<keyword evidence="14" id="KW-1015">Disulfide bond</keyword>
<dbReference type="Pfam" id="PF00262">
    <property type="entry name" value="Calreticulin"/>
    <property type="match status" value="1"/>
</dbReference>
<comment type="subcellular location">
    <subcellularLocation>
        <location evidence="2">Cell surface</location>
    </subcellularLocation>
    <subcellularLocation>
        <location evidence="4">Cytoplasm</location>
        <location evidence="4">Cytosol</location>
    </subcellularLocation>
    <subcellularLocation>
        <location evidence="17">Cytoplasmic vesicle</location>
        <location evidence="17">Secretory vesicle</location>
        <location evidence="17">Cortical granule</location>
    </subcellularLocation>
    <subcellularLocation>
        <location evidence="1">Endoplasmic reticulum</location>
    </subcellularLocation>
    <subcellularLocation>
        <location evidence="5">Sarcoplasmic reticulum lumen</location>
    </subcellularLocation>
    <subcellularLocation>
        <location evidence="3">Secreted</location>
        <location evidence="3">Extracellular space</location>
        <location evidence="3">Extracellular matrix</location>
    </subcellularLocation>
</comment>
<dbReference type="GO" id="GO:0036503">
    <property type="term" value="P:ERAD pathway"/>
    <property type="evidence" value="ECO:0007669"/>
    <property type="project" value="TreeGrafter"/>
</dbReference>
<keyword evidence="11 18" id="KW-0256">Endoplasmic reticulum</keyword>
<evidence type="ECO:0000256" key="8">
    <source>
        <dbReference type="ARBA" id="ARBA00022490"/>
    </source>
</evidence>
<dbReference type="InParanoid" id="L5KCU7"/>
<feature type="region of interest" description="Disordered" evidence="19">
    <location>
        <begin position="79"/>
        <end position="130"/>
    </location>
</feature>
<evidence type="ECO:0000256" key="7">
    <source>
        <dbReference type="ARBA" id="ARBA00015837"/>
    </source>
</evidence>
<evidence type="ECO:0000256" key="16">
    <source>
        <dbReference type="ARBA" id="ARBA00023329"/>
    </source>
</evidence>
<organism evidence="20 21">
    <name type="scientific">Pteropus alecto</name>
    <name type="common">Black flying fox</name>
    <dbReference type="NCBI Taxonomy" id="9402"/>
    <lineage>
        <taxon>Eukaryota</taxon>
        <taxon>Metazoa</taxon>
        <taxon>Chordata</taxon>
        <taxon>Craniata</taxon>
        <taxon>Vertebrata</taxon>
        <taxon>Euteleostomi</taxon>
        <taxon>Mammalia</taxon>
        <taxon>Eutheria</taxon>
        <taxon>Laurasiatheria</taxon>
        <taxon>Chiroptera</taxon>
        <taxon>Yinpterochiroptera</taxon>
        <taxon>Pteropodoidea</taxon>
        <taxon>Pteropodidae</taxon>
        <taxon>Pteropodinae</taxon>
        <taxon>Pteropus</taxon>
    </lineage>
</organism>
<keyword evidence="10" id="KW-0272">Extracellular matrix</keyword>
<evidence type="ECO:0000256" key="18">
    <source>
        <dbReference type="RuleBase" id="RU362126"/>
    </source>
</evidence>
<evidence type="ECO:0000256" key="15">
    <source>
        <dbReference type="ARBA" id="ARBA00023186"/>
    </source>
</evidence>
<dbReference type="GO" id="GO:0005509">
    <property type="term" value="F:calcium ion binding"/>
    <property type="evidence" value="ECO:0007669"/>
    <property type="project" value="InterPro"/>
</dbReference>
<evidence type="ECO:0000256" key="9">
    <source>
        <dbReference type="ARBA" id="ARBA00022525"/>
    </source>
</evidence>
<dbReference type="SUPFAM" id="SSF49899">
    <property type="entry name" value="Concanavalin A-like lectins/glucanases"/>
    <property type="match status" value="1"/>
</dbReference>
<dbReference type="PANTHER" id="PTHR11073">
    <property type="entry name" value="CALRETICULIN AND CALNEXIN"/>
    <property type="match status" value="1"/>
</dbReference>
<dbReference type="PANTHER" id="PTHR11073:SF16">
    <property type="entry name" value="CALRETICULIN"/>
    <property type="match status" value="1"/>
</dbReference>
<dbReference type="AlphaFoldDB" id="L5KCU7"/>
<dbReference type="STRING" id="9402.L5KCU7"/>
<dbReference type="GO" id="GO:0060473">
    <property type="term" value="C:cortical granule"/>
    <property type="evidence" value="ECO:0007669"/>
    <property type="project" value="UniProtKB-SubCell"/>
</dbReference>
<feature type="compositionally biased region" description="Basic and acidic residues" evidence="19">
    <location>
        <begin position="87"/>
        <end position="130"/>
    </location>
</feature>
<dbReference type="EMBL" id="KB030800">
    <property type="protein sequence ID" value="ELK09499.1"/>
    <property type="molecule type" value="Genomic_DNA"/>
</dbReference>
<dbReference type="InterPro" id="IPR001580">
    <property type="entry name" value="Calret/calnex"/>
</dbReference>
<dbReference type="GO" id="GO:0051082">
    <property type="term" value="F:unfolded protein binding"/>
    <property type="evidence" value="ECO:0007669"/>
    <property type="project" value="InterPro"/>
</dbReference>
<evidence type="ECO:0000256" key="17">
    <source>
        <dbReference type="ARBA" id="ARBA00037865"/>
    </source>
</evidence>
<dbReference type="GO" id="GO:0005789">
    <property type="term" value="C:endoplasmic reticulum membrane"/>
    <property type="evidence" value="ECO:0007669"/>
    <property type="project" value="TreeGrafter"/>
</dbReference>
<dbReference type="InterPro" id="IPR009033">
    <property type="entry name" value="Calreticulin/calnexin_P_dom_sf"/>
</dbReference>
<dbReference type="GO" id="GO:0033018">
    <property type="term" value="C:sarcoplasmic reticulum lumen"/>
    <property type="evidence" value="ECO:0007669"/>
    <property type="project" value="UniProtKB-SubCell"/>
</dbReference>